<name>A0ABQ3CSH7_9RHOB</name>
<reference evidence="4" key="1">
    <citation type="journal article" date="2019" name="Int. J. Syst. Evol. Microbiol.">
        <title>The Global Catalogue of Microorganisms (GCM) 10K type strain sequencing project: providing services to taxonomists for standard genome sequencing and annotation.</title>
        <authorList>
            <consortium name="The Broad Institute Genomics Platform"/>
            <consortium name="The Broad Institute Genome Sequencing Center for Infectious Disease"/>
            <person name="Wu L."/>
            <person name="Ma J."/>
        </authorList>
    </citation>
    <scope>NUCLEOTIDE SEQUENCE [LARGE SCALE GENOMIC DNA]</scope>
    <source>
        <strain evidence="4">KCTC 32465</strain>
    </source>
</reference>
<comment type="caution">
    <text evidence="3">The sequence shown here is derived from an EMBL/GenBank/DDBJ whole genome shotgun (WGS) entry which is preliminary data.</text>
</comment>
<evidence type="ECO:0000256" key="1">
    <source>
        <dbReference type="SAM" id="MobiDB-lite"/>
    </source>
</evidence>
<feature type="compositionally biased region" description="Acidic residues" evidence="1">
    <location>
        <begin position="189"/>
        <end position="200"/>
    </location>
</feature>
<keyword evidence="4" id="KW-1185">Reference proteome</keyword>
<protein>
    <recommendedName>
        <fullName evidence="5">Pilus assembly protein</fullName>
    </recommendedName>
</protein>
<keyword evidence="2" id="KW-1133">Transmembrane helix</keyword>
<keyword evidence="2" id="KW-0472">Membrane</keyword>
<accession>A0ABQ3CSH7</accession>
<evidence type="ECO:0000256" key="2">
    <source>
        <dbReference type="SAM" id="Phobius"/>
    </source>
</evidence>
<sequence length="200" mass="22880">MSFQKLKRFKKSENGSMTVEAVLMFPIMYWLIIFGPVLFDIVREKTSVVRNSFTIADIISREDNVTEETLDFYIDVFSELMPKSTRTGLRVSSIKRDPADPDTYTVPWSYPPTFDKPAVSDRLDEMGEIIPFIEPGESILYVEGFQTYSSVINYSFAGWSVGWRDKELAHSLFIRPRYADEVAGPTETPAEESEESTEDP</sequence>
<organism evidence="3 4">
    <name type="scientific">Paramylibacter ulvae</name>
    <dbReference type="NCBI Taxonomy" id="1651968"/>
    <lineage>
        <taxon>Bacteria</taxon>
        <taxon>Pseudomonadati</taxon>
        <taxon>Pseudomonadota</taxon>
        <taxon>Alphaproteobacteria</taxon>
        <taxon>Rhodobacterales</taxon>
        <taxon>Paracoccaceae</taxon>
        <taxon>Paramylibacter</taxon>
    </lineage>
</organism>
<gene>
    <name evidence="3" type="ORF">GCM10008927_03060</name>
</gene>
<evidence type="ECO:0000313" key="3">
    <source>
        <dbReference type="EMBL" id="GHA41997.1"/>
    </source>
</evidence>
<feature type="region of interest" description="Disordered" evidence="1">
    <location>
        <begin position="180"/>
        <end position="200"/>
    </location>
</feature>
<evidence type="ECO:0000313" key="4">
    <source>
        <dbReference type="Proteomes" id="UP000634455"/>
    </source>
</evidence>
<keyword evidence="2" id="KW-0812">Transmembrane</keyword>
<dbReference type="EMBL" id="BMZF01000001">
    <property type="protein sequence ID" value="GHA41997.1"/>
    <property type="molecule type" value="Genomic_DNA"/>
</dbReference>
<evidence type="ECO:0008006" key="5">
    <source>
        <dbReference type="Google" id="ProtNLM"/>
    </source>
</evidence>
<dbReference type="RefSeq" id="WP_189638805.1">
    <property type="nucleotide sequence ID" value="NZ_BMZF01000001.1"/>
</dbReference>
<feature type="transmembrane region" description="Helical" evidence="2">
    <location>
        <begin position="21"/>
        <end position="39"/>
    </location>
</feature>
<proteinExistence type="predicted"/>
<dbReference type="Proteomes" id="UP000634455">
    <property type="component" value="Unassembled WGS sequence"/>
</dbReference>